<dbReference type="SUPFAM" id="SSF102405">
    <property type="entry name" value="MCP/YpsA-like"/>
    <property type="match status" value="1"/>
</dbReference>
<proteinExistence type="predicted"/>
<evidence type="ECO:0000313" key="1">
    <source>
        <dbReference type="EMBL" id="MFD2422409.1"/>
    </source>
</evidence>
<dbReference type="Proteomes" id="UP001597417">
    <property type="component" value="Unassembled WGS sequence"/>
</dbReference>
<gene>
    <name evidence="1" type="ORF">ACFSXZ_39410</name>
</gene>
<name>A0ABW5G518_9PSEU</name>
<keyword evidence="2" id="KW-1185">Reference proteome</keyword>
<comment type="caution">
    <text evidence="1">The sequence shown here is derived from an EMBL/GenBank/DDBJ whole genome shotgun (WGS) entry which is preliminary data.</text>
</comment>
<sequence>MTLTEEKGSVARYVTITGTRSIPAEAEAELPGLFDAYLQPFATPDAHFYLGGAIGIDTTALDWLADRSQASLTVVVPCTVTDQPAGAVASIRRWEQAGRLARVVELRADRLGTDAYHARNRWMVDRSGFVIGFPRGTDQTRGTWYTVNYAADQGKPRLVVPV</sequence>
<organism evidence="1 2">
    <name type="scientific">Amycolatopsis pigmentata</name>
    <dbReference type="NCBI Taxonomy" id="450801"/>
    <lineage>
        <taxon>Bacteria</taxon>
        <taxon>Bacillati</taxon>
        <taxon>Actinomycetota</taxon>
        <taxon>Actinomycetes</taxon>
        <taxon>Pseudonocardiales</taxon>
        <taxon>Pseudonocardiaceae</taxon>
        <taxon>Amycolatopsis</taxon>
    </lineage>
</organism>
<accession>A0ABW5G518</accession>
<evidence type="ECO:0000313" key="2">
    <source>
        <dbReference type="Proteomes" id="UP001597417"/>
    </source>
</evidence>
<reference evidence="2" key="1">
    <citation type="journal article" date="2019" name="Int. J. Syst. Evol. Microbiol.">
        <title>The Global Catalogue of Microorganisms (GCM) 10K type strain sequencing project: providing services to taxonomists for standard genome sequencing and annotation.</title>
        <authorList>
            <consortium name="The Broad Institute Genomics Platform"/>
            <consortium name="The Broad Institute Genome Sequencing Center for Infectious Disease"/>
            <person name="Wu L."/>
            <person name="Ma J."/>
        </authorList>
    </citation>
    <scope>NUCLEOTIDE SEQUENCE [LARGE SCALE GENOMIC DNA]</scope>
    <source>
        <strain evidence="2">CGMCC 4.7645</strain>
    </source>
</reference>
<dbReference type="EMBL" id="JBHUKR010000028">
    <property type="protein sequence ID" value="MFD2422409.1"/>
    <property type="molecule type" value="Genomic_DNA"/>
</dbReference>
<dbReference type="RefSeq" id="WP_378271476.1">
    <property type="nucleotide sequence ID" value="NZ_JBHUKR010000028.1"/>
</dbReference>
<protein>
    <recommendedName>
        <fullName evidence="3">DNA recombination-mediator protein A</fullName>
    </recommendedName>
</protein>
<dbReference type="Gene3D" id="3.40.50.450">
    <property type="match status" value="1"/>
</dbReference>
<evidence type="ECO:0008006" key="3">
    <source>
        <dbReference type="Google" id="ProtNLM"/>
    </source>
</evidence>